<keyword evidence="5" id="KW-1185">Reference proteome</keyword>
<proteinExistence type="predicted"/>
<dbReference type="InterPro" id="IPR012373">
    <property type="entry name" value="Ferrdict_sens_TM"/>
</dbReference>
<dbReference type="PANTHER" id="PTHR30273">
    <property type="entry name" value="PERIPLASMIC SIGNAL SENSOR AND SIGMA FACTOR ACTIVATOR FECR-RELATED"/>
    <property type="match status" value="1"/>
</dbReference>
<dbReference type="InterPro" id="IPR006860">
    <property type="entry name" value="FecR"/>
</dbReference>
<feature type="domain" description="FecR protein" evidence="2">
    <location>
        <begin position="129"/>
        <end position="223"/>
    </location>
</feature>
<evidence type="ECO:0000259" key="3">
    <source>
        <dbReference type="Pfam" id="PF16220"/>
    </source>
</evidence>
<organism evidence="4 5">
    <name type="scientific">Achromobacter seleniivolatilans</name>
    <dbReference type="NCBI Taxonomy" id="3047478"/>
    <lineage>
        <taxon>Bacteria</taxon>
        <taxon>Pseudomonadati</taxon>
        <taxon>Pseudomonadota</taxon>
        <taxon>Betaproteobacteria</taxon>
        <taxon>Burkholderiales</taxon>
        <taxon>Alcaligenaceae</taxon>
        <taxon>Achromobacter</taxon>
    </lineage>
</organism>
<dbReference type="Proteomes" id="UP001234798">
    <property type="component" value="Chromosome"/>
</dbReference>
<accession>A0ABY9M635</accession>
<dbReference type="Pfam" id="PF16220">
    <property type="entry name" value="DUF4880"/>
    <property type="match status" value="1"/>
</dbReference>
<evidence type="ECO:0000313" key="5">
    <source>
        <dbReference type="Proteomes" id="UP001234798"/>
    </source>
</evidence>
<feature type="region of interest" description="Disordered" evidence="1">
    <location>
        <begin position="1"/>
        <end position="22"/>
    </location>
</feature>
<gene>
    <name evidence="4" type="ORF">RAS12_08885</name>
</gene>
<sequence>MSAASHPGRRSGPASQTTAPVPANVADQAVQWLIELQAGEPSPRMREQWLRWRSLHPDNERAWQRIESVNGSMRGLPSPLKSALAQATLTPKHSAQRRHAVKTLAALVFVSAGAWTAQELVPWRQWTAQHRTRIGERNTLLLDDGSQLVMNTDSAIDVAFTASERRIRLVAGEILITTARGPQATARPFLIETAQGEARALGTRYAVRQLADATLVSVYEAAVDIHPRRAGERHLVLLAGQQSQFTATEITSPWNTEESNPAWASGMIIARGLRLADFLAELGRYSRLPISCDPGAADLRVSGSYPLADIGKVLDTLATLFSLEVQHVTRFWGEKSLRLTRTQSGTNRVS</sequence>
<evidence type="ECO:0000313" key="4">
    <source>
        <dbReference type="EMBL" id="WMD22477.1"/>
    </source>
</evidence>
<feature type="domain" description="FecR N-terminal" evidence="3">
    <location>
        <begin position="27"/>
        <end position="68"/>
    </location>
</feature>
<dbReference type="PIRSF" id="PIRSF018266">
    <property type="entry name" value="FecR"/>
    <property type="match status" value="1"/>
</dbReference>
<dbReference type="EMBL" id="CP132976">
    <property type="protein sequence ID" value="WMD22477.1"/>
    <property type="molecule type" value="Genomic_DNA"/>
</dbReference>
<evidence type="ECO:0000256" key="1">
    <source>
        <dbReference type="SAM" id="MobiDB-lite"/>
    </source>
</evidence>
<protein>
    <submittedName>
        <fullName evidence="4">FecR family protein</fullName>
    </submittedName>
</protein>
<evidence type="ECO:0000259" key="2">
    <source>
        <dbReference type="Pfam" id="PF04773"/>
    </source>
</evidence>
<dbReference type="Gene3D" id="2.60.120.1440">
    <property type="match status" value="1"/>
</dbReference>
<reference evidence="4 5" key="1">
    <citation type="submission" date="2023-08" db="EMBL/GenBank/DDBJ databases">
        <title>Achromobacter seleniivolatilans sp. nov., isolated from seleniferous soil.</title>
        <authorList>
            <person name="Zhang S."/>
            <person name="Li K."/>
            <person name="Peng J."/>
            <person name="Zhao Q."/>
            <person name="Wang H."/>
            <person name="Guo Y."/>
        </authorList>
    </citation>
    <scope>NUCLEOTIDE SEQUENCE [LARGE SCALE GENOMIC DNA]</scope>
    <source>
        <strain evidence="4 5">R39</strain>
    </source>
</reference>
<dbReference type="RefSeq" id="WP_306947352.1">
    <property type="nucleotide sequence ID" value="NZ_CP132976.1"/>
</dbReference>
<dbReference type="PANTHER" id="PTHR30273:SF2">
    <property type="entry name" value="PROTEIN FECR"/>
    <property type="match status" value="1"/>
</dbReference>
<dbReference type="Pfam" id="PF04773">
    <property type="entry name" value="FecR"/>
    <property type="match status" value="1"/>
</dbReference>
<dbReference type="InterPro" id="IPR032623">
    <property type="entry name" value="FecR_N"/>
</dbReference>
<name>A0ABY9M635_9BURK</name>